<dbReference type="RefSeq" id="XP_018128187.1">
    <property type="nucleotide sequence ID" value="XM_018276661.2"/>
</dbReference>
<dbReference type="GO" id="GO:0016787">
    <property type="term" value="F:hydrolase activity"/>
    <property type="evidence" value="ECO:0007669"/>
    <property type="project" value="InterPro"/>
</dbReference>
<dbReference type="PANTHER" id="PTHR43695">
    <property type="entry name" value="PUTATIVE (AFU_ORTHOLOGUE AFUA_2G17250)-RELATED"/>
    <property type="match status" value="1"/>
</dbReference>
<proteinExistence type="predicted"/>
<evidence type="ECO:0000313" key="4">
    <source>
        <dbReference type="Proteomes" id="UP000091956"/>
    </source>
</evidence>
<dbReference type="InterPro" id="IPR036514">
    <property type="entry name" value="SGNH_hydro_sf"/>
</dbReference>
<protein>
    <recommendedName>
        <fullName evidence="2">SGNH hydrolase-type esterase domain-containing protein</fullName>
    </recommendedName>
</protein>
<feature type="chain" id="PRO_5008608504" description="SGNH hydrolase-type esterase domain-containing protein" evidence="1">
    <location>
        <begin position="28"/>
        <end position="258"/>
    </location>
</feature>
<keyword evidence="1" id="KW-0732">Signal</keyword>
<sequence>MKASSVLSSLALLAGSLVSASPTRCRADKPAAFLLAGDSTTAVQSTGGGGWGTGFLATLTNGAVGTNYGHNGRTTVSFVDGGDWANVIADVKSKASKYDTYVTIQFGHNDQKAAANISVAQFTANLQNLGNQVRAAGGEPVFVTPLSRRNYDANGKIILNLADQVAATIVAAKAISAQYIDLNKGSVAYLEAIGLADATKYNLVEGDFTHLNAAGSVVFGNLVSGLLGKLGKEFRTYTVEDKAIKAAIAAGKFILPSV</sequence>
<dbReference type="STRING" id="342668.A0A1B8GF46"/>
<gene>
    <name evidence="3" type="ORF">VE01_07226</name>
</gene>
<reference evidence="4" key="2">
    <citation type="journal article" date="2018" name="Nat. Commun.">
        <title>Extreme sensitivity to ultraviolet light in the fungal pathogen causing white-nose syndrome of bats.</title>
        <authorList>
            <person name="Palmer J.M."/>
            <person name="Drees K.P."/>
            <person name="Foster J.T."/>
            <person name="Lindner D.L."/>
        </authorList>
    </citation>
    <scope>NUCLEOTIDE SEQUENCE [LARGE SCALE GENOMIC DNA]</scope>
    <source>
        <strain evidence="4">UAMH 10579</strain>
    </source>
</reference>
<feature type="signal peptide" evidence="1">
    <location>
        <begin position="1"/>
        <end position="27"/>
    </location>
</feature>
<name>A0A1B8GF46_9PEZI</name>
<dbReference type="OrthoDB" id="5041285at2759"/>
<dbReference type="PANTHER" id="PTHR43695:SF2">
    <property type="entry name" value="PUTATIVE (AFU_ORTHOLOGUE AFUA_2G17250)-RELATED"/>
    <property type="match status" value="1"/>
</dbReference>
<evidence type="ECO:0000259" key="2">
    <source>
        <dbReference type="Pfam" id="PF13472"/>
    </source>
</evidence>
<dbReference type="SUPFAM" id="SSF52266">
    <property type="entry name" value="SGNH hydrolase"/>
    <property type="match status" value="1"/>
</dbReference>
<dbReference type="AlphaFoldDB" id="A0A1B8GF46"/>
<dbReference type="EMBL" id="KV460243">
    <property type="protein sequence ID" value="OBT94454.1"/>
    <property type="molecule type" value="Genomic_DNA"/>
</dbReference>
<dbReference type="InterPro" id="IPR013830">
    <property type="entry name" value="SGNH_hydro"/>
</dbReference>
<evidence type="ECO:0000256" key="1">
    <source>
        <dbReference type="SAM" id="SignalP"/>
    </source>
</evidence>
<organism evidence="3 4">
    <name type="scientific">Pseudogymnoascus verrucosus</name>
    <dbReference type="NCBI Taxonomy" id="342668"/>
    <lineage>
        <taxon>Eukaryota</taxon>
        <taxon>Fungi</taxon>
        <taxon>Dikarya</taxon>
        <taxon>Ascomycota</taxon>
        <taxon>Pezizomycotina</taxon>
        <taxon>Leotiomycetes</taxon>
        <taxon>Thelebolales</taxon>
        <taxon>Thelebolaceae</taxon>
        <taxon>Pseudogymnoascus</taxon>
    </lineage>
</organism>
<dbReference type="Proteomes" id="UP000091956">
    <property type="component" value="Unassembled WGS sequence"/>
</dbReference>
<feature type="domain" description="SGNH hydrolase-type esterase" evidence="2">
    <location>
        <begin position="36"/>
        <end position="215"/>
    </location>
</feature>
<keyword evidence="4" id="KW-1185">Reference proteome</keyword>
<dbReference type="InterPro" id="IPR037459">
    <property type="entry name" value="RhgT-like"/>
</dbReference>
<dbReference type="Pfam" id="PF13472">
    <property type="entry name" value="Lipase_GDSL_2"/>
    <property type="match status" value="1"/>
</dbReference>
<evidence type="ECO:0000313" key="3">
    <source>
        <dbReference type="EMBL" id="OBT94454.1"/>
    </source>
</evidence>
<dbReference type="GeneID" id="28840612"/>
<accession>A0A1B8GF46</accession>
<dbReference type="Gene3D" id="3.40.50.1110">
    <property type="entry name" value="SGNH hydrolase"/>
    <property type="match status" value="1"/>
</dbReference>
<reference evidence="3 4" key="1">
    <citation type="submission" date="2016-03" db="EMBL/GenBank/DDBJ databases">
        <title>Comparative genomics of Pseudogymnoascus destructans, the fungus causing white-nose syndrome of bats.</title>
        <authorList>
            <person name="Palmer J.M."/>
            <person name="Drees K.P."/>
            <person name="Foster J.T."/>
            <person name="Lindner D.L."/>
        </authorList>
    </citation>
    <scope>NUCLEOTIDE SEQUENCE [LARGE SCALE GENOMIC DNA]</scope>
    <source>
        <strain evidence="3 4">UAMH 10579</strain>
    </source>
</reference>